<protein>
    <submittedName>
        <fullName evidence="1">Uncharacterized protein</fullName>
    </submittedName>
</protein>
<evidence type="ECO:0000313" key="1">
    <source>
        <dbReference type="EMBL" id="KAI0088276.1"/>
    </source>
</evidence>
<proteinExistence type="predicted"/>
<sequence>VPAMSHLLLANINNLLLAARTSGLISMAAGNISTAISGMDDNQNFTHTYQCLPQSTASASTLDIISQRSHPWGFHRALIPKKNL</sequence>
<keyword evidence="2" id="KW-1185">Reference proteome</keyword>
<organism evidence="1 2">
    <name type="scientific">Irpex rosettiformis</name>
    <dbReference type="NCBI Taxonomy" id="378272"/>
    <lineage>
        <taxon>Eukaryota</taxon>
        <taxon>Fungi</taxon>
        <taxon>Dikarya</taxon>
        <taxon>Basidiomycota</taxon>
        <taxon>Agaricomycotina</taxon>
        <taxon>Agaricomycetes</taxon>
        <taxon>Polyporales</taxon>
        <taxon>Irpicaceae</taxon>
        <taxon>Irpex</taxon>
    </lineage>
</organism>
<feature type="non-terminal residue" evidence="1">
    <location>
        <position position="1"/>
    </location>
</feature>
<feature type="non-terminal residue" evidence="1">
    <location>
        <position position="84"/>
    </location>
</feature>
<reference evidence="1" key="1">
    <citation type="journal article" date="2021" name="Environ. Microbiol.">
        <title>Gene family expansions and transcriptome signatures uncover fungal adaptations to wood decay.</title>
        <authorList>
            <person name="Hage H."/>
            <person name="Miyauchi S."/>
            <person name="Viragh M."/>
            <person name="Drula E."/>
            <person name="Min B."/>
            <person name="Chaduli D."/>
            <person name="Navarro D."/>
            <person name="Favel A."/>
            <person name="Norest M."/>
            <person name="Lesage-Meessen L."/>
            <person name="Balint B."/>
            <person name="Merenyi Z."/>
            <person name="de Eugenio L."/>
            <person name="Morin E."/>
            <person name="Martinez A.T."/>
            <person name="Baldrian P."/>
            <person name="Stursova M."/>
            <person name="Martinez M.J."/>
            <person name="Novotny C."/>
            <person name="Magnuson J.K."/>
            <person name="Spatafora J.W."/>
            <person name="Maurice S."/>
            <person name="Pangilinan J."/>
            <person name="Andreopoulos W."/>
            <person name="LaButti K."/>
            <person name="Hundley H."/>
            <person name="Na H."/>
            <person name="Kuo A."/>
            <person name="Barry K."/>
            <person name="Lipzen A."/>
            <person name="Henrissat B."/>
            <person name="Riley R."/>
            <person name="Ahrendt S."/>
            <person name="Nagy L.G."/>
            <person name="Grigoriev I.V."/>
            <person name="Martin F."/>
            <person name="Rosso M.N."/>
        </authorList>
    </citation>
    <scope>NUCLEOTIDE SEQUENCE</scope>
    <source>
        <strain evidence="1">CBS 384.51</strain>
    </source>
</reference>
<dbReference type="Proteomes" id="UP001055072">
    <property type="component" value="Unassembled WGS sequence"/>
</dbReference>
<gene>
    <name evidence="1" type="ORF">BDY19DRAFT_950060</name>
</gene>
<comment type="caution">
    <text evidence="1">The sequence shown here is derived from an EMBL/GenBank/DDBJ whole genome shotgun (WGS) entry which is preliminary data.</text>
</comment>
<evidence type="ECO:0000313" key="2">
    <source>
        <dbReference type="Proteomes" id="UP001055072"/>
    </source>
</evidence>
<accession>A0ACB8U240</accession>
<name>A0ACB8U240_9APHY</name>
<dbReference type="EMBL" id="MU274914">
    <property type="protein sequence ID" value="KAI0088276.1"/>
    <property type="molecule type" value="Genomic_DNA"/>
</dbReference>